<comment type="cofactor">
    <cofactor evidence="3">
        <name>Mg(2+)</name>
        <dbReference type="ChEBI" id="CHEBI:18420"/>
    </cofactor>
    <text evidence="3">Binds 2 magnesium ions per subunit.</text>
</comment>
<dbReference type="PANTHER" id="PTHR16222">
    <property type="entry name" value="ADP-RIBOSYLGLYCOHYDROLASE"/>
    <property type="match status" value="1"/>
</dbReference>
<evidence type="ECO:0000313" key="5">
    <source>
        <dbReference type="Proteomes" id="UP000823914"/>
    </source>
</evidence>
<sequence length="335" mass="36965">MKTSCLNEKITSAIYGVAVGDALGNPVQFLPREDLQANPLTEMIGGGVFNKKPGTWTDDTSMTLCLLASLADRGTLDYEDVMENFIDWLCNSAFTPNEKTFDVGQACFRSIITGRRGVPPLECGRKGEHENGNGSLMRIAPIVFYLYKEMGGDAFSKDEAFKVVENVSALTHAHPIALVGCDIYVAMLMELLQGCRKEELRDKALPKVLNYVEGHPEYKPALERYSRIMLSAPKDLTELQTDEINSSGYVVDTLESALWSFLTTDSYKECLLKAVNLAGDSDSIGAVVGGMAGLYYCGDEERKIPQEWMEKVRGKKLINSLLDKFCATFGSEETV</sequence>
<evidence type="ECO:0000256" key="1">
    <source>
        <dbReference type="ARBA" id="ARBA00010702"/>
    </source>
</evidence>
<dbReference type="InterPro" id="IPR005502">
    <property type="entry name" value="Ribosyl_crysJ1"/>
</dbReference>
<dbReference type="InterPro" id="IPR036705">
    <property type="entry name" value="Ribosyl_crysJ1_sf"/>
</dbReference>
<dbReference type="Pfam" id="PF03747">
    <property type="entry name" value="ADP_ribosyl_GH"/>
    <property type="match status" value="1"/>
</dbReference>
<organism evidence="4 5">
    <name type="scientific">Candidatus Treponema excrementipullorum</name>
    <dbReference type="NCBI Taxonomy" id="2838768"/>
    <lineage>
        <taxon>Bacteria</taxon>
        <taxon>Pseudomonadati</taxon>
        <taxon>Spirochaetota</taxon>
        <taxon>Spirochaetia</taxon>
        <taxon>Spirochaetales</taxon>
        <taxon>Treponemataceae</taxon>
        <taxon>Treponema</taxon>
    </lineage>
</organism>
<name>A0A9E2NXX6_9SPIR</name>
<evidence type="ECO:0000256" key="2">
    <source>
        <dbReference type="ARBA" id="ARBA00022801"/>
    </source>
</evidence>
<dbReference type="Gene3D" id="1.10.4080.10">
    <property type="entry name" value="ADP-ribosylation/Crystallin J1"/>
    <property type="match status" value="1"/>
</dbReference>
<dbReference type="InterPro" id="IPR050792">
    <property type="entry name" value="ADP-ribosylglycohydrolase"/>
</dbReference>
<gene>
    <name evidence="4" type="ORF">IAA16_00900</name>
</gene>
<comment type="similarity">
    <text evidence="1">Belongs to the ADP-ribosylglycohydrolase family.</text>
</comment>
<evidence type="ECO:0000313" key="4">
    <source>
        <dbReference type="EMBL" id="MBU3849106.1"/>
    </source>
</evidence>
<dbReference type="PANTHER" id="PTHR16222:SF24">
    <property type="entry name" value="ADP-RIBOSYLHYDROLASE ARH3"/>
    <property type="match status" value="1"/>
</dbReference>
<comment type="caution">
    <text evidence="4">The sequence shown here is derived from an EMBL/GenBank/DDBJ whole genome shotgun (WGS) entry which is preliminary data.</text>
</comment>
<keyword evidence="2" id="KW-0378">Hydrolase</keyword>
<feature type="binding site" evidence="3">
    <location>
        <position position="58"/>
    </location>
    <ligand>
        <name>Mg(2+)</name>
        <dbReference type="ChEBI" id="CHEBI:18420"/>
        <label>1</label>
    </ligand>
</feature>
<keyword evidence="3" id="KW-0479">Metal-binding</keyword>
<proteinExistence type="inferred from homology"/>
<dbReference type="GO" id="GO:0016787">
    <property type="term" value="F:hydrolase activity"/>
    <property type="evidence" value="ECO:0007669"/>
    <property type="project" value="UniProtKB-KW"/>
</dbReference>
<dbReference type="SUPFAM" id="SSF101478">
    <property type="entry name" value="ADP-ribosylglycohydrolase"/>
    <property type="match status" value="1"/>
</dbReference>
<dbReference type="GO" id="GO:0046872">
    <property type="term" value="F:metal ion binding"/>
    <property type="evidence" value="ECO:0007669"/>
    <property type="project" value="UniProtKB-KW"/>
</dbReference>
<reference evidence="4" key="2">
    <citation type="submission" date="2021-04" db="EMBL/GenBank/DDBJ databases">
        <authorList>
            <person name="Gilroy R."/>
        </authorList>
    </citation>
    <scope>NUCLEOTIDE SEQUENCE</scope>
    <source>
        <strain evidence="4">Gambia15-2214</strain>
    </source>
</reference>
<feature type="binding site" evidence="3">
    <location>
        <position position="282"/>
    </location>
    <ligand>
        <name>Mg(2+)</name>
        <dbReference type="ChEBI" id="CHEBI:18420"/>
        <label>1</label>
    </ligand>
</feature>
<feature type="binding site" evidence="3">
    <location>
        <position position="283"/>
    </location>
    <ligand>
        <name>Mg(2+)</name>
        <dbReference type="ChEBI" id="CHEBI:18420"/>
        <label>1</label>
    </ligand>
</feature>
<dbReference type="AlphaFoldDB" id="A0A9E2NXX6"/>
<feature type="binding site" evidence="3">
    <location>
        <position position="280"/>
    </location>
    <ligand>
        <name>Mg(2+)</name>
        <dbReference type="ChEBI" id="CHEBI:18420"/>
        <label>1</label>
    </ligand>
</feature>
<keyword evidence="3" id="KW-0460">Magnesium</keyword>
<dbReference type="EMBL" id="JAHLFV010000019">
    <property type="protein sequence ID" value="MBU3849106.1"/>
    <property type="molecule type" value="Genomic_DNA"/>
</dbReference>
<accession>A0A9E2NXX6</accession>
<protein>
    <submittedName>
        <fullName evidence="4">ADP-ribosylglycohydrolase family protein</fullName>
    </submittedName>
</protein>
<evidence type="ECO:0000256" key="3">
    <source>
        <dbReference type="PIRSR" id="PIRSR605502-1"/>
    </source>
</evidence>
<reference evidence="4" key="1">
    <citation type="journal article" date="2021" name="PeerJ">
        <title>Extensive microbial diversity within the chicken gut microbiome revealed by metagenomics and culture.</title>
        <authorList>
            <person name="Gilroy R."/>
            <person name="Ravi A."/>
            <person name="Getino M."/>
            <person name="Pursley I."/>
            <person name="Horton D.L."/>
            <person name="Alikhan N.F."/>
            <person name="Baker D."/>
            <person name="Gharbi K."/>
            <person name="Hall N."/>
            <person name="Watson M."/>
            <person name="Adriaenssens E.M."/>
            <person name="Foster-Nyarko E."/>
            <person name="Jarju S."/>
            <person name="Secka A."/>
            <person name="Antonio M."/>
            <person name="Oren A."/>
            <person name="Chaudhuri R.R."/>
            <person name="La Ragione R."/>
            <person name="Hildebrand F."/>
            <person name="Pallen M.J."/>
        </authorList>
    </citation>
    <scope>NUCLEOTIDE SEQUENCE</scope>
    <source>
        <strain evidence="4">Gambia15-2214</strain>
    </source>
</reference>
<feature type="binding site" evidence="3">
    <location>
        <position position="59"/>
    </location>
    <ligand>
        <name>Mg(2+)</name>
        <dbReference type="ChEBI" id="CHEBI:18420"/>
        <label>1</label>
    </ligand>
</feature>
<dbReference type="Proteomes" id="UP000823914">
    <property type="component" value="Unassembled WGS sequence"/>
</dbReference>
<feature type="binding site" evidence="3">
    <location>
        <position position="57"/>
    </location>
    <ligand>
        <name>Mg(2+)</name>
        <dbReference type="ChEBI" id="CHEBI:18420"/>
        <label>1</label>
    </ligand>
</feature>